<gene>
    <name evidence="1" type="ORF">J2S45_000943</name>
</gene>
<dbReference type="PANTHER" id="PTHR48100:SF62">
    <property type="entry name" value="GLUCOSYL-3-PHOSPHOGLYCERATE PHOSPHATASE"/>
    <property type="match status" value="1"/>
</dbReference>
<dbReference type="GO" id="GO:0016740">
    <property type="term" value="F:transferase activity"/>
    <property type="evidence" value="ECO:0007669"/>
    <property type="project" value="UniProtKB-KW"/>
</dbReference>
<dbReference type="GO" id="GO:0004619">
    <property type="term" value="F:phosphoglycerate mutase activity"/>
    <property type="evidence" value="ECO:0007669"/>
    <property type="project" value="UniProtKB-EC"/>
</dbReference>
<dbReference type="InterPro" id="IPR013078">
    <property type="entry name" value="His_Pase_superF_clade-1"/>
</dbReference>
<reference evidence="1 2" key="1">
    <citation type="submission" date="2023-07" db="EMBL/GenBank/DDBJ databases">
        <title>Sequencing the genomes of 1000 actinobacteria strains.</title>
        <authorList>
            <person name="Klenk H.-P."/>
        </authorList>
    </citation>
    <scope>NUCLEOTIDE SEQUENCE [LARGE SCALE GENOMIC DNA]</scope>
    <source>
        <strain evidence="1 2">DSM 19515</strain>
    </source>
</reference>
<keyword evidence="1" id="KW-0808">Transferase</keyword>
<protein>
    <submittedName>
        <fullName evidence="1">Phosphoglycerate mutase</fullName>
        <ecNumber evidence="1">5.4.2.12</ecNumber>
    </submittedName>
</protein>
<evidence type="ECO:0000313" key="1">
    <source>
        <dbReference type="EMBL" id="MDP9832264.1"/>
    </source>
</evidence>
<dbReference type="EMBL" id="JAUSQL010000001">
    <property type="protein sequence ID" value="MDP9832264.1"/>
    <property type="molecule type" value="Genomic_DNA"/>
</dbReference>
<keyword evidence="2" id="KW-1185">Reference proteome</keyword>
<proteinExistence type="predicted"/>
<dbReference type="CDD" id="cd07067">
    <property type="entry name" value="HP_PGM_like"/>
    <property type="match status" value="1"/>
</dbReference>
<name>A0ABT9PHT3_9ACTO</name>
<sequence>MELILVRHGQTYMNAKHTIDTVVPGAVLTEEGWTQANDVVPALAALEPGGIWASNLTRTQQTATPLATRLGLDIHIHEGLREIGAGWYEGGDTPEVYEGYTGTIFRWIGGERDLPMGGDEAVTGRTVLARVDAAVRDIEAAGHERAVAFAHGGVIAYWVGSRALNAQRERETFVPLGNAGIVRLEGTLETGYTLRSWMHLTF</sequence>
<dbReference type="EC" id="5.4.2.12" evidence="1"/>
<dbReference type="SMART" id="SM00855">
    <property type="entry name" value="PGAM"/>
    <property type="match status" value="1"/>
</dbReference>
<comment type="caution">
    <text evidence="1">The sequence shown here is derived from an EMBL/GenBank/DDBJ whole genome shotgun (WGS) entry which is preliminary data.</text>
</comment>
<dbReference type="InterPro" id="IPR050275">
    <property type="entry name" value="PGM_Phosphatase"/>
</dbReference>
<dbReference type="RefSeq" id="WP_307634694.1">
    <property type="nucleotide sequence ID" value="NZ_JAUSQL010000001.1"/>
</dbReference>
<dbReference type="Gene3D" id="3.40.50.1240">
    <property type="entry name" value="Phosphoglycerate mutase-like"/>
    <property type="match status" value="1"/>
</dbReference>
<keyword evidence="1" id="KW-0413">Isomerase</keyword>
<accession>A0ABT9PHT3</accession>
<dbReference type="InterPro" id="IPR029033">
    <property type="entry name" value="His_PPase_superfam"/>
</dbReference>
<dbReference type="SUPFAM" id="SSF53254">
    <property type="entry name" value="Phosphoglycerate mutase-like"/>
    <property type="match status" value="1"/>
</dbReference>
<organism evidence="1 2">
    <name type="scientific">Trueperella abortisuis</name>
    <dbReference type="NCBI Taxonomy" id="445930"/>
    <lineage>
        <taxon>Bacteria</taxon>
        <taxon>Bacillati</taxon>
        <taxon>Actinomycetota</taxon>
        <taxon>Actinomycetes</taxon>
        <taxon>Actinomycetales</taxon>
        <taxon>Actinomycetaceae</taxon>
        <taxon>Trueperella</taxon>
    </lineage>
</organism>
<dbReference type="Pfam" id="PF00300">
    <property type="entry name" value="His_Phos_1"/>
    <property type="match status" value="1"/>
</dbReference>
<dbReference type="Proteomes" id="UP001230145">
    <property type="component" value="Unassembled WGS sequence"/>
</dbReference>
<dbReference type="PANTHER" id="PTHR48100">
    <property type="entry name" value="BROAD-SPECIFICITY PHOSPHATASE YOR283W-RELATED"/>
    <property type="match status" value="1"/>
</dbReference>
<evidence type="ECO:0000313" key="2">
    <source>
        <dbReference type="Proteomes" id="UP001230145"/>
    </source>
</evidence>